<dbReference type="EMBL" id="JASNWA010000003">
    <property type="protein sequence ID" value="KAK3178017.1"/>
    <property type="molecule type" value="Genomic_DNA"/>
</dbReference>
<feature type="compositionally biased region" description="Basic and acidic residues" evidence="1">
    <location>
        <begin position="123"/>
        <end position="133"/>
    </location>
</feature>
<feature type="compositionally biased region" description="Basic and acidic residues" evidence="1">
    <location>
        <begin position="85"/>
        <end position="96"/>
    </location>
</feature>
<keyword evidence="3" id="KW-1185">Reference proteome</keyword>
<reference evidence="2" key="1">
    <citation type="submission" date="2022-11" db="EMBL/GenBank/DDBJ databases">
        <title>Chromosomal genome sequence assembly and mating type (MAT) locus characterization of the leprose asexual lichenized fungus Lepraria neglecta (Nyl.) Erichsen.</title>
        <authorList>
            <person name="Allen J.L."/>
            <person name="Pfeffer B."/>
        </authorList>
    </citation>
    <scope>NUCLEOTIDE SEQUENCE</scope>
    <source>
        <strain evidence="2">Allen 5258</strain>
    </source>
</reference>
<evidence type="ECO:0000313" key="3">
    <source>
        <dbReference type="Proteomes" id="UP001276659"/>
    </source>
</evidence>
<organism evidence="2 3">
    <name type="scientific">Lepraria neglecta</name>
    <dbReference type="NCBI Taxonomy" id="209136"/>
    <lineage>
        <taxon>Eukaryota</taxon>
        <taxon>Fungi</taxon>
        <taxon>Dikarya</taxon>
        <taxon>Ascomycota</taxon>
        <taxon>Pezizomycotina</taxon>
        <taxon>Lecanoromycetes</taxon>
        <taxon>OSLEUM clade</taxon>
        <taxon>Lecanoromycetidae</taxon>
        <taxon>Lecanorales</taxon>
        <taxon>Lecanorineae</taxon>
        <taxon>Stereocaulaceae</taxon>
        <taxon>Lepraria</taxon>
    </lineage>
</organism>
<name>A0AAE0DPI8_9LECA</name>
<feature type="compositionally biased region" description="Polar residues" evidence="1">
    <location>
        <begin position="41"/>
        <end position="53"/>
    </location>
</feature>
<dbReference type="AlphaFoldDB" id="A0AAE0DPI8"/>
<dbReference type="Proteomes" id="UP001276659">
    <property type="component" value="Unassembled WGS sequence"/>
</dbReference>
<evidence type="ECO:0000313" key="2">
    <source>
        <dbReference type="EMBL" id="KAK3178017.1"/>
    </source>
</evidence>
<proteinExistence type="predicted"/>
<evidence type="ECO:0000256" key="1">
    <source>
        <dbReference type="SAM" id="MobiDB-lite"/>
    </source>
</evidence>
<comment type="caution">
    <text evidence="2">The sequence shown here is derived from an EMBL/GenBank/DDBJ whole genome shotgun (WGS) entry which is preliminary data.</text>
</comment>
<sequence length="350" mass="34794">MPSPSHDSDPEETMSSNDVPPASTTMEAPKAAHPGPGLGNQGLNKKPSSSTGTDSDHGKDTDLPSTNSPGATRGDPPQKANSRPNSEKHGDPKQGNDPKTSSPPINTDRDHASDADQSSDTPSSKKGDPKQEADMTAPNPPAATVMGNPAESGGDPEQSSENAQGNTPAIDNQIAGQAATVNGQVSQPLSNNAISIAGTTLTPGGAPTTVSDVPISLEPSAIAVGSSSLPIAAVADRLWIPGQVTTLDSQVMKPVSKAEVSIAGATLSPGAPEITVSGTPISPGSNALILGTSAVPLQTELPQQPIITVAGHISTAAPTGCSIAGTTISPGVQAVDIAGTAVSLDASSHL</sequence>
<feature type="compositionally biased region" description="Polar residues" evidence="1">
    <location>
        <begin position="157"/>
        <end position="168"/>
    </location>
</feature>
<feature type="compositionally biased region" description="Polar residues" evidence="1">
    <location>
        <begin position="13"/>
        <end position="26"/>
    </location>
</feature>
<gene>
    <name evidence="2" type="ORF">OEA41_000149</name>
</gene>
<accession>A0AAE0DPI8</accession>
<feature type="region of interest" description="Disordered" evidence="1">
    <location>
        <begin position="1"/>
        <end position="168"/>
    </location>
</feature>
<protein>
    <submittedName>
        <fullName evidence="2">Uncharacterized protein</fullName>
    </submittedName>
</protein>